<dbReference type="Proteomes" id="UP000259273">
    <property type="component" value="Unassembled WGS sequence"/>
</dbReference>
<evidence type="ECO:0000256" key="3">
    <source>
        <dbReference type="ARBA" id="ARBA00022691"/>
    </source>
</evidence>
<evidence type="ECO:0000313" key="4">
    <source>
        <dbReference type="EMBL" id="HAN27155.1"/>
    </source>
</evidence>
<evidence type="ECO:0000256" key="1">
    <source>
        <dbReference type="ARBA" id="ARBA00022603"/>
    </source>
</evidence>
<dbReference type="SUPFAM" id="SSF53335">
    <property type="entry name" value="S-adenosyl-L-methionine-dependent methyltransferases"/>
    <property type="match status" value="1"/>
</dbReference>
<dbReference type="STRING" id="1121937.GCA_000423125_02071"/>
<name>A0A3C1KKJ4_9GAMM</name>
<gene>
    <name evidence="4" type="ORF">DCP75_05450</name>
</gene>
<evidence type="ECO:0008006" key="6">
    <source>
        <dbReference type="Google" id="ProtNLM"/>
    </source>
</evidence>
<dbReference type="GO" id="GO:0032259">
    <property type="term" value="P:methylation"/>
    <property type="evidence" value="ECO:0007669"/>
    <property type="project" value="UniProtKB-KW"/>
</dbReference>
<keyword evidence="1" id="KW-0489">Methyltransferase</keyword>
<dbReference type="InterPro" id="IPR008854">
    <property type="entry name" value="TPMT"/>
</dbReference>
<dbReference type="AlphaFoldDB" id="A0A3C1KKJ4"/>
<evidence type="ECO:0000256" key="2">
    <source>
        <dbReference type="ARBA" id="ARBA00022679"/>
    </source>
</evidence>
<keyword evidence="2" id="KW-0808">Transferase</keyword>
<dbReference type="InterPro" id="IPR029063">
    <property type="entry name" value="SAM-dependent_MTases_sf"/>
</dbReference>
<protein>
    <recommendedName>
        <fullName evidence="6">Thiopurine S-methyltransferase</fullName>
    </recommendedName>
</protein>
<dbReference type="Pfam" id="PF05724">
    <property type="entry name" value="TPMT"/>
    <property type="match status" value="1"/>
</dbReference>
<dbReference type="PROSITE" id="PS51585">
    <property type="entry name" value="SAM_MT_TPMT"/>
    <property type="match status" value="1"/>
</dbReference>
<proteinExistence type="predicted"/>
<comment type="caution">
    <text evidence="4">The sequence shown here is derived from an EMBL/GenBank/DDBJ whole genome shotgun (WGS) entry which is preliminary data.</text>
</comment>
<keyword evidence="3" id="KW-0949">S-adenosyl-L-methionine</keyword>
<organism evidence="4 5">
    <name type="scientific">Haliea salexigens</name>
    <dbReference type="NCBI Taxonomy" id="287487"/>
    <lineage>
        <taxon>Bacteria</taxon>
        <taxon>Pseudomonadati</taxon>
        <taxon>Pseudomonadota</taxon>
        <taxon>Gammaproteobacteria</taxon>
        <taxon>Cellvibrionales</taxon>
        <taxon>Halieaceae</taxon>
        <taxon>Haliea</taxon>
    </lineage>
</organism>
<dbReference type="Gene3D" id="3.40.50.150">
    <property type="entry name" value="Vaccinia Virus protein VP39"/>
    <property type="match status" value="1"/>
</dbReference>
<reference evidence="4 5" key="1">
    <citation type="journal article" date="2018" name="Nat. Biotechnol.">
        <title>A standardized bacterial taxonomy based on genome phylogeny substantially revises the tree of life.</title>
        <authorList>
            <person name="Parks D.H."/>
            <person name="Chuvochina M."/>
            <person name="Waite D.W."/>
            <person name="Rinke C."/>
            <person name="Skarshewski A."/>
            <person name="Chaumeil P.A."/>
            <person name="Hugenholtz P."/>
        </authorList>
    </citation>
    <scope>NUCLEOTIDE SEQUENCE [LARGE SCALE GENOMIC DNA]</scope>
    <source>
        <strain evidence="4">UBA9158</strain>
    </source>
</reference>
<sequence length="40" mass="4562">MDSEFWHQRWQHNEIGFHAAEANPLLVEHCGALPLATTTC</sequence>
<dbReference type="GO" id="GO:0008757">
    <property type="term" value="F:S-adenosylmethionine-dependent methyltransferase activity"/>
    <property type="evidence" value="ECO:0007669"/>
    <property type="project" value="InterPro"/>
</dbReference>
<accession>A0A3C1KKJ4</accession>
<evidence type="ECO:0000313" key="5">
    <source>
        <dbReference type="Proteomes" id="UP000259273"/>
    </source>
</evidence>
<dbReference type="EMBL" id="DMND01000078">
    <property type="protein sequence ID" value="HAN27155.1"/>
    <property type="molecule type" value="Genomic_DNA"/>
</dbReference>